<dbReference type="RefSeq" id="WP_044409376.1">
    <property type="nucleotide sequence ID" value="NZ_JXXE01000188.1"/>
</dbReference>
<proteinExistence type="predicted"/>
<dbReference type="AlphaFoldDB" id="A0A0D7EUF9"/>
<dbReference type="InterPro" id="IPR046847">
    <property type="entry name" value="Xre-like_HTH"/>
</dbReference>
<dbReference type="GO" id="GO:0003677">
    <property type="term" value="F:DNA binding"/>
    <property type="evidence" value="ECO:0007669"/>
    <property type="project" value="InterPro"/>
</dbReference>
<comment type="caution">
    <text evidence="3">The sequence shown here is derived from an EMBL/GenBank/DDBJ whole genome shotgun (WGS) entry which is preliminary data.</text>
</comment>
<evidence type="ECO:0000313" key="3">
    <source>
        <dbReference type="EMBL" id="KIZ44443.1"/>
    </source>
</evidence>
<dbReference type="PATRIC" id="fig|1076.23.peg.1330"/>
<gene>
    <name evidence="3" type="ORF">OO17_09845</name>
</gene>
<dbReference type="EMBL" id="JXXE01000188">
    <property type="protein sequence ID" value="KIZ44443.1"/>
    <property type="molecule type" value="Genomic_DNA"/>
</dbReference>
<dbReference type="Pfam" id="PF09722">
    <property type="entry name" value="Xre_MbcA_ParS_C"/>
    <property type="match status" value="1"/>
</dbReference>
<reference evidence="3 4" key="1">
    <citation type="submission" date="2014-11" db="EMBL/GenBank/DDBJ databases">
        <title>Genomics and ecophysiology of heterotrophic nitrogen fixing bacteria isolated from estuarine surface water.</title>
        <authorList>
            <person name="Bentzon-Tilia M."/>
            <person name="Severin I."/>
            <person name="Hansen L.H."/>
            <person name="Riemann L."/>
        </authorList>
    </citation>
    <scope>NUCLEOTIDE SEQUENCE [LARGE SCALE GENOMIC DNA]</scope>
    <source>
        <strain evidence="3 4">BAL398</strain>
    </source>
</reference>
<dbReference type="Proteomes" id="UP000032515">
    <property type="component" value="Unassembled WGS sequence"/>
</dbReference>
<sequence length="175" mass="19238">MLNHPETDPSKAGHAAQLLDPARFAPANRRRLSAPALRTFLAIADLWGLSEQQRLLVLGFPSRSTYHNWCKQAREHGAFTLDVDVLTRISAVLGIHQALGTLFADERQGVDWLRGPHQALVFGGRPPLELVTSGSQDGLLTVRRFLDGARGGVYMAPNSIDDAFTPYDDADIVIR</sequence>
<organism evidence="3 4">
    <name type="scientific">Rhodopseudomonas palustris</name>
    <dbReference type="NCBI Taxonomy" id="1076"/>
    <lineage>
        <taxon>Bacteria</taxon>
        <taxon>Pseudomonadati</taxon>
        <taxon>Pseudomonadota</taxon>
        <taxon>Alphaproteobacteria</taxon>
        <taxon>Hyphomicrobiales</taxon>
        <taxon>Nitrobacteraceae</taxon>
        <taxon>Rhodopseudomonas</taxon>
    </lineage>
</organism>
<dbReference type="OrthoDB" id="117888at2"/>
<protein>
    <submittedName>
        <fullName evidence="3">Uncharacterized protein</fullName>
    </submittedName>
</protein>
<feature type="domain" description="Antitoxin Xre-like helix-turn-helix" evidence="2">
    <location>
        <begin position="28"/>
        <end position="93"/>
    </location>
</feature>
<evidence type="ECO:0000259" key="1">
    <source>
        <dbReference type="Pfam" id="PF09722"/>
    </source>
</evidence>
<name>A0A0D7EUF9_RHOPL</name>
<evidence type="ECO:0000259" key="2">
    <source>
        <dbReference type="Pfam" id="PF20432"/>
    </source>
</evidence>
<dbReference type="Pfam" id="PF20432">
    <property type="entry name" value="Xre-like-HTH"/>
    <property type="match status" value="1"/>
</dbReference>
<dbReference type="InterPro" id="IPR024467">
    <property type="entry name" value="Xre/MbcA/ParS-like_toxin-bd"/>
</dbReference>
<accession>A0A0D7EUF9</accession>
<evidence type="ECO:0000313" key="4">
    <source>
        <dbReference type="Proteomes" id="UP000032515"/>
    </source>
</evidence>
<feature type="domain" description="Antitoxin Xre/MbcA/ParS-like toxin-binding" evidence="1">
    <location>
        <begin position="99"/>
        <end position="152"/>
    </location>
</feature>